<proteinExistence type="predicted"/>
<dbReference type="EMBL" id="AP025637">
    <property type="protein sequence ID" value="BDG71048.1"/>
    <property type="molecule type" value="Genomic_DNA"/>
</dbReference>
<dbReference type="Proteomes" id="UP000831327">
    <property type="component" value="Chromosome"/>
</dbReference>
<evidence type="ECO:0000313" key="1">
    <source>
        <dbReference type="EMBL" id="BDG71048.1"/>
    </source>
</evidence>
<dbReference type="RefSeq" id="WP_244458343.1">
    <property type="nucleotide sequence ID" value="NZ_AP025637.1"/>
</dbReference>
<name>A0ABM7XZZ5_9PROT</name>
<reference evidence="1 2" key="1">
    <citation type="journal article" date="2016" name="Microbes Environ.">
        <title>Phylogenetically diverse aerobic anoxygenic phototrophic bacteria isolated from epilithic biofilms in Tama river, Japan.</title>
        <authorList>
            <person name="Hirose S."/>
            <person name="Matsuura K."/>
            <person name="Haruta S."/>
        </authorList>
    </citation>
    <scope>NUCLEOTIDE SEQUENCE [LARGE SCALE GENOMIC DNA]</scope>
    <source>
        <strain evidence="1 2">S08</strain>
    </source>
</reference>
<evidence type="ECO:0008006" key="3">
    <source>
        <dbReference type="Google" id="ProtNLM"/>
    </source>
</evidence>
<sequence>MSDLTYRWRFGLKIHLVAMLRASAADDAAAVRAAFAERGEGYRELDA</sequence>
<gene>
    <name evidence="1" type="ORF">Rmf_09770</name>
</gene>
<keyword evidence="2" id="KW-1185">Reference proteome</keyword>
<evidence type="ECO:0000313" key="2">
    <source>
        <dbReference type="Proteomes" id="UP000831327"/>
    </source>
</evidence>
<organism evidence="1 2">
    <name type="scientific">Roseomonas fluvialis</name>
    <dbReference type="NCBI Taxonomy" id="1750527"/>
    <lineage>
        <taxon>Bacteria</taxon>
        <taxon>Pseudomonadati</taxon>
        <taxon>Pseudomonadota</taxon>
        <taxon>Alphaproteobacteria</taxon>
        <taxon>Acetobacterales</taxon>
        <taxon>Roseomonadaceae</taxon>
        <taxon>Roseomonas</taxon>
    </lineage>
</organism>
<accession>A0ABM7XZZ5</accession>
<protein>
    <recommendedName>
        <fullName evidence="3">Transposase</fullName>
    </recommendedName>
</protein>